<keyword evidence="5 6" id="KW-0472">Membrane</keyword>
<keyword evidence="3 6" id="KW-0812">Transmembrane</keyword>
<dbReference type="Proteomes" id="UP000203229">
    <property type="component" value="Chromosome"/>
</dbReference>
<protein>
    <recommendedName>
        <fullName evidence="7">ABC3 transporter permease C-terminal domain-containing protein</fullName>
    </recommendedName>
</protein>
<evidence type="ECO:0000313" key="8">
    <source>
        <dbReference type="EMBL" id="ASP27997.1"/>
    </source>
</evidence>
<keyword evidence="9" id="KW-1185">Reference proteome</keyword>
<feature type="transmembrane region" description="Helical" evidence="6">
    <location>
        <begin position="279"/>
        <end position="299"/>
    </location>
</feature>
<dbReference type="InterPro" id="IPR003838">
    <property type="entry name" value="ABC3_permease_C"/>
</dbReference>
<feature type="transmembrane region" description="Helical" evidence="6">
    <location>
        <begin position="108"/>
        <end position="129"/>
    </location>
</feature>
<dbReference type="RefSeq" id="WP_094048333.1">
    <property type="nucleotide sequence ID" value="NZ_CP022535.1"/>
</dbReference>
<name>A0A222ENC3_9MOLU</name>
<feature type="transmembrane region" description="Helical" evidence="6">
    <location>
        <begin position="319"/>
        <end position="341"/>
    </location>
</feature>
<feature type="transmembrane region" description="Helical" evidence="6">
    <location>
        <begin position="199"/>
        <end position="218"/>
    </location>
</feature>
<feature type="transmembrane region" description="Helical" evidence="6">
    <location>
        <begin position="20"/>
        <end position="45"/>
    </location>
</feature>
<sequence>MIKIFFKQFLNNIKIYTGLFLILLITSIFLSTSSLLLTNCIYAIINKESLNILNPILILNLFSGLAGIIIFLGLFSIFSCINLTISLKRKHYNLLRVLGLSFKRIKITIFYEIMILVAITISLSLPISVPLSKLLLNYLKENNAIEHNFYIFKEYEYQYIYVIATFLFIILVTLLATISIKNLNYRSLLKKTSNKTKHIFKIIFGAIFLLIPLALVFNKYTMEGELGQGLIINFIISFIIGFSIIGKGLIGWVLFKIYKKTNTYFIKIMFGSILKNLDQIFYALVLLICTIMFSSYAVTLTNLTQYNNNINNFIPVTNVFLLIIFCYSFIIFSNSLVIYLIEQRSDYKLLRVIGLRRQTSNLLLIFSTMIISFITVFIWSITYIIFIGMYYYWNSNISYLLINIKKVFIINIIIILLNLLVSIGPIVYISWKY</sequence>
<evidence type="ECO:0000259" key="7">
    <source>
        <dbReference type="Pfam" id="PF02687"/>
    </source>
</evidence>
<dbReference type="Pfam" id="PF02687">
    <property type="entry name" value="FtsX"/>
    <property type="match status" value="1"/>
</dbReference>
<evidence type="ECO:0000256" key="1">
    <source>
        <dbReference type="ARBA" id="ARBA00004651"/>
    </source>
</evidence>
<feature type="domain" description="ABC3 transporter permease C-terminal" evidence="7">
    <location>
        <begin position="65"/>
        <end position="178"/>
    </location>
</feature>
<evidence type="ECO:0000256" key="6">
    <source>
        <dbReference type="SAM" id="Phobius"/>
    </source>
</evidence>
<feature type="transmembrane region" description="Helical" evidence="6">
    <location>
        <begin position="362"/>
        <end position="393"/>
    </location>
</feature>
<feature type="transmembrane region" description="Helical" evidence="6">
    <location>
        <begin position="408"/>
        <end position="431"/>
    </location>
</feature>
<keyword evidence="4 6" id="KW-1133">Transmembrane helix</keyword>
<organism evidence="8 9">
    <name type="scientific">Spiroplasma corruscae</name>
    <dbReference type="NCBI Taxonomy" id="216934"/>
    <lineage>
        <taxon>Bacteria</taxon>
        <taxon>Bacillati</taxon>
        <taxon>Mycoplasmatota</taxon>
        <taxon>Mollicutes</taxon>
        <taxon>Entomoplasmatales</taxon>
        <taxon>Spiroplasmataceae</taxon>
        <taxon>Spiroplasma</taxon>
    </lineage>
</organism>
<proteinExistence type="predicted"/>
<evidence type="ECO:0000313" key="9">
    <source>
        <dbReference type="Proteomes" id="UP000203229"/>
    </source>
</evidence>
<keyword evidence="2" id="KW-1003">Cell membrane</keyword>
<evidence type="ECO:0000256" key="4">
    <source>
        <dbReference type="ARBA" id="ARBA00022989"/>
    </source>
</evidence>
<dbReference type="EMBL" id="CP022535">
    <property type="protein sequence ID" value="ASP27997.1"/>
    <property type="molecule type" value="Genomic_DNA"/>
</dbReference>
<dbReference type="KEGG" id="scou:SCORR_v1c02220"/>
<evidence type="ECO:0000256" key="2">
    <source>
        <dbReference type="ARBA" id="ARBA00022475"/>
    </source>
</evidence>
<reference evidence="8 9" key="1">
    <citation type="submission" date="2017-07" db="EMBL/GenBank/DDBJ databases">
        <title>Complete genome sequence of Spiroplasma corruscae EC-1 (DSM 19793).</title>
        <authorList>
            <person name="Tsai Y.-M."/>
            <person name="Lo W.-S."/>
            <person name="Kuo C.-H."/>
        </authorList>
    </citation>
    <scope>NUCLEOTIDE SEQUENCE [LARGE SCALE GENOMIC DNA]</scope>
    <source>
        <strain evidence="8 9">EC-1</strain>
    </source>
</reference>
<dbReference type="GO" id="GO:0005886">
    <property type="term" value="C:plasma membrane"/>
    <property type="evidence" value="ECO:0007669"/>
    <property type="project" value="UniProtKB-SubCell"/>
</dbReference>
<gene>
    <name evidence="8" type="ORF">SCORR_v1c02220</name>
</gene>
<accession>A0A222ENC3</accession>
<evidence type="ECO:0000256" key="5">
    <source>
        <dbReference type="ARBA" id="ARBA00023136"/>
    </source>
</evidence>
<feature type="transmembrane region" description="Helical" evidence="6">
    <location>
        <begin position="230"/>
        <end position="258"/>
    </location>
</feature>
<evidence type="ECO:0000256" key="3">
    <source>
        <dbReference type="ARBA" id="ARBA00022692"/>
    </source>
</evidence>
<dbReference type="OrthoDB" id="9952384at2"/>
<feature type="transmembrane region" description="Helical" evidence="6">
    <location>
        <begin position="57"/>
        <end position="87"/>
    </location>
</feature>
<dbReference type="AlphaFoldDB" id="A0A222ENC3"/>
<comment type="subcellular location">
    <subcellularLocation>
        <location evidence="1">Cell membrane</location>
        <topology evidence="1">Multi-pass membrane protein</topology>
    </subcellularLocation>
</comment>
<feature type="transmembrane region" description="Helical" evidence="6">
    <location>
        <begin position="159"/>
        <end position="178"/>
    </location>
</feature>